<evidence type="ECO:0000313" key="2">
    <source>
        <dbReference type="Proteomes" id="UP001345013"/>
    </source>
</evidence>
<organism evidence="1 2">
    <name type="scientific">Lithohypha guttulata</name>
    <dbReference type="NCBI Taxonomy" id="1690604"/>
    <lineage>
        <taxon>Eukaryota</taxon>
        <taxon>Fungi</taxon>
        <taxon>Dikarya</taxon>
        <taxon>Ascomycota</taxon>
        <taxon>Pezizomycotina</taxon>
        <taxon>Eurotiomycetes</taxon>
        <taxon>Chaetothyriomycetidae</taxon>
        <taxon>Chaetothyriales</taxon>
        <taxon>Trichomeriaceae</taxon>
        <taxon>Lithohypha</taxon>
    </lineage>
</organism>
<evidence type="ECO:0000313" key="1">
    <source>
        <dbReference type="EMBL" id="KAK5093301.1"/>
    </source>
</evidence>
<sequence>MARTKQCKPGGRARREAKIAREALANSVSDVEHLIVKFNEGLRRWKNHKAHVKTQIDPLKEALRSAQNTDTSDTMNILELTGAVEDFEELVSNICAASDGNVAYEITTQDLQEESEVSSIKPQDGGSGQVEELEQVITRYQDKAVACIEVGLKALADSISCPGFATEFGREELVGKNERTADVGKSKQESRHHALSEFGDQIKVILERTRLLSTNLVYGSWNAACEVLETCGQHAGLKSENRPDMQLINEELQYVLDGAGDLQKLFNIDPDQLETTLREAEAYRRPPPVALVHTKSTIPIFELTVSIVEIADVQAPITWQSRSLQVVADRCKKITKANGVVNYLWEDYVRASKVAPGADYFNLFHVEVPSAANPTKRITVKGSKAWTEWFTAIVQQPHGDVIKATFWFHAVAKEETGCQDGSKKRKLDEQGTSIQVSAAMGQAKLFRAREWMMNG</sequence>
<comment type="caution">
    <text evidence="1">The sequence shown here is derived from an EMBL/GenBank/DDBJ whole genome shotgun (WGS) entry which is preliminary data.</text>
</comment>
<accession>A0ABR0KC61</accession>
<keyword evidence="2" id="KW-1185">Reference proteome</keyword>
<dbReference type="Proteomes" id="UP001345013">
    <property type="component" value="Unassembled WGS sequence"/>
</dbReference>
<dbReference type="EMBL" id="JAVRRG010000045">
    <property type="protein sequence ID" value="KAK5093301.1"/>
    <property type="molecule type" value="Genomic_DNA"/>
</dbReference>
<protein>
    <submittedName>
        <fullName evidence="1">Uncharacterized protein</fullName>
    </submittedName>
</protein>
<reference evidence="1 2" key="1">
    <citation type="submission" date="2023-08" db="EMBL/GenBank/DDBJ databases">
        <title>Black Yeasts Isolated from many extreme environments.</title>
        <authorList>
            <person name="Coleine C."/>
            <person name="Stajich J.E."/>
            <person name="Selbmann L."/>
        </authorList>
    </citation>
    <scope>NUCLEOTIDE SEQUENCE [LARGE SCALE GENOMIC DNA]</scope>
    <source>
        <strain evidence="1 2">CCFEE 5885</strain>
    </source>
</reference>
<proteinExistence type="predicted"/>
<gene>
    <name evidence="1" type="ORF">LTR24_004421</name>
</gene>
<name>A0ABR0KC61_9EURO</name>